<dbReference type="SUPFAM" id="SSF81383">
    <property type="entry name" value="F-box domain"/>
    <property type="match status" value="1"/>
</dbReference>
<comment type="caution">
    <text evidence="3">The sequence shown here is derived from an EMBL/GenBank/DDBJ whole genome shotgun (WGS) entry which is preliminary data.</text>
</comment>
<keyword evidence="4" id="KW-1185">Reference proteome</keyword>
<dbReference type="CDD" id="cd09917">
    <property type="entry name" value="F-box_SF"/>
    <property type="match status" value="1"/>
</dbReference>
<evidence type="ECO:0008006" key="5">
    <source>
        <dbReference type="Google" id="ProtNLM"/>
    </source>
</evidence>
<gene>
    <name evidence="3" type="ORF">ZIOFF_032104</name>
</gene>
<evidence type="ECO:0000313" key="4">
    <source>
        <dbReference type="Proteomes" id="UP000734854"/>
    </source>
</evidence>
<organism evidence="3 4">
    <name type="scientific">Zingiber officinale</name>
    <name type="common">Ginger</name>
    <name type="synonym">Amomum zingiber</name>
    <dbReference type="NCBI Taxonomy" id="94328"/>
    <lineage>
        <taxon>Eukaryota</taxon>
        <taxon>Viridiplantae</taxon>
        <taxon>Streptophyta</taxon>
        <taxon>Embryophyta</taxon>
        <taxon>Tracheophyta</taxon>
        <taxon>Spermatophyta</taxon>
        <taxon>Magnoliopsida</taxon>
        <taxon>Liliopsida</taxon>
        <taxon>Zingiberales</taxon>
        <taxon>Zingiberaceae</taxon>
        <taxon>Zingiber</taxon>
    </lineage>
</organism>
<dbReference type="PANTHER" id="PTHR31639">
    <property type="entry name" value="F-BOX PROTEIN-LIKE"/>
    <property type="match status" value="1"/>
</dbReference>
<dbReference type="AlphaFoldDB" id="A0A8J5GNB8"/>
<dbReference type="Pfam" id="PF12937">
    <property type="entry name" value="F-box-like"/>
    <property type="match status" value="1"/>
</dbReference>
<dbReference type="PANTHER" id="PTHR31639:SF256">
    <property type="entry name" value="OS07G0242900 PROTEIN"/>
    <property type="match status" value="1"/>
</dbReference>
<dbReference type="InterPro" id="IPR055411">
    <property type="entry name" value="LRR_FXL15/At3g58940/PEG3-like"/>
</dbReference>
<dbReference type="Pfam" id="PF24758">
    <property type="entry name" value="LRR_At5g56370"/>
    <property type="match status" value="1"/>
</dbReference>
<evidence type="ECO:0000259" key="2">
    <source>
        <dbReference type="Pfam" id="PF24758"/>
    </source>
</evidence>
<dbReference type="Proteomes" id="UP000734854">
    <property type="component" value="Unassembled WGS sequence"/>
</dbReference>
<reference evidence="3 4" key="1">
    <citation type="submission" date="2020-08" db="EMBL/GenBank/DDBJ databases">
        <title>Plant Genome Project.</title>
        <authorList>
            <person name="Zhang R.-G."/>
        </authorList>
    </citation>
    <scope>NUCLEOTIDE SEQUENCE [LARGE SCALE GENOMIC DNA]</scope>
    <source>
        <tissue evidence="3">Rhizome</tissue>
    </source>
</reference>
<evidence type="ECO:0000313" key="3">
    <source>
        <dbReference type="EMBL" id="KAG6506775.1"/>
    </source>
</evidence>
<name>A0A8J5GNB8_ZINOF</name>
<evidence type="ECO:0000259" key="1">
    <source>
        <dbReference type="Pfam" id="PF12937"/>
    </source>
</evidence>
<accession>A0A8J5GNB8</accession>
<proteinExistence type="predicted"/>
<dbReference type="Gene3D" id="3.80.10.10">
    <property type="entry name" value="Ribonuclease Inhibitor"/>
    <property type="match status" value="1"/>
</dbReference>
<dbReference type="SUPFAM" id="SSF52047">
    <property type="entry name" value="RNI-like"/>
    <property type="match status" value="1"/>
</dbReference>
<protein>
    <recommendedName>
        <fullName evidence="5">F-box domain-containing protein</fullName>
    </recommendedName>
</protein>
<dbReference type="InterPro" id="IPR036047">
    <property type="entry name" value="F-box-like_dom_sf"/>
</dbReference>
<feature type="domain" description="F-box" evidence="1">
    <location>
        <begin position="18"/>
        <end position="51"/>
    </location>
</feature>
<dbReference type="Gene3D" id="1.20.1280.50">
    <property type="match status" value="1"/>
</dbReference>
<dbReference type="InterPro" id="IPR001810">
    <property type="entry name" value="F-box_dom"/>
</dbReference>
<dbReference type="EMBL" id="JACMSC010000009">
    <property type="protein sequence ID" value="KAG6506775.1"/>
    <property type="molecule type" value="Genomic_DNA"/>
</dbReference>
<sequence length="434" mass="49255">MVSSIDARLEATLSWIMEHLPVEIIGDILSRLGTARDVVGLSATCRKWREAYKKYLHTLSFKFGDWPRDITARQLEILITQTISQTVGLQCLSIHMGSAHEFAAVPVIAWLMYTRKTLQSLSYNGHTIPNVNVPEQCSRHKLQALDLDHHSIIRVEPTYLRFTCLKSLSLRHVIISALDLSILFTVCPRIESLTLDVVEIVTSDSQSSMELSSPTLKCIFAEKVSVEKIILEADNLESLHLLNDSNIGFLKLNGKGSLQHLKIDDIVATHLEIGANLDNLKVIDVSYFMIKLPKFYQMISRASKLRTLRLWAVAFVCKDDLFIDVESIAVSFPELKHLALNYDIRDGLLYALRGSSTLENVNVLELGWTIISDNFRLWVFGMIRRCPNLKKLVIHGVLSGMKTDEQSQMVTNVTSSVLRLMRKYIHVDVRFVYD</sequence>
<dbReference type="InterPro" id="IPR032675">
    <property type="entry name" value="LRR_dom_sf"/>
</dbReference>
<feature type="domain" description="F-box/LRR-repeat protein 15/At3g58940/PEG3-like LRR" evidence="2">
    <location>
        <begin position="115"/>
        <end position="246"/>
    </location>
</feature>